<dbReference type="InterPro" id="IPR011761">
    <property type="entry name" value="ATP-grasp"/>
</dbReference>
<protein>
    <submittedName>
        <fullName evidence="5">Carbamoyl-phosphate synthase large chain</fullName>
    </submittedName>
</protein>
<evidence type="ECO:0000256" key="1">
    <source>
        <dbReference type="ARBA" id="ARBA00022598"/>
    </source>
</evidence>
<accession>W1XBE2</accession>
<dbReference type="PANTHER" id="PTHR11405:SF53">
    <property type="entry name" value="CARBAMOYL-PHOSPHATE SYNTHASE [AMMONIA], MITOCHONDRIAL"/>
    <property type="match status" value="1"/>
</dbReference>
<keyword evidence="2" id="KW-0547">Nucleotide-binding</keyword>
<dbReference type="Pfam" id="PF02786">
    <property type="entry name" value="CPSase_L_D2"/>
    <property type="match status" value="1"/>
</dbReference>
<evidence type="ECO:0000313" key="5">
    <source>
        <dbReference type="EMBL" id="ETJ27441.1"/>
    </source>
</evidence>
<organism evidence="5">
    <name type="scientific">human gut metagenome</name>
    <dbReference type="NCBI Taxonomy" id="408170"/>
    <lineage>
        <taxon>unclassified sequences</taxon>
        <taxon>metagenomes</taxon>
        <taxon>organismal metagenomes</taxon>
    </lineage>
</organism>
<feature type="domain" description="ATP-grasp" evidence="4">
    <location>
        <begin position="25"/>
        <end position="73"/>
    </location>
</feature>
<dbReference type="SUPFAM" id="SSF56059">
    <property type="entry name" value="Glutathione synthetase ATP-binding domain-like"/>
    <property type="match status" value="1"/>
</dbReference>
<dbReference type="InterPro" id="IPR005479">
    <property type="entry name" value="CPAse_ATP-bd"/>
</dbReference>
<dbReference type="GO" id="GO:0006541">
    <property type="term" value="P:glutamine metabolic process"/>
    <property type="evidence" value="ECO:0007669"/>
    <property type="project" value="TreeGrafter"/>
</dbReference>
<evidence type="ECO:0000256" key="3">
    <source>
        <dbReference type="ARBA" id="ARBA00022840"/>
    </source>
</evidence>
<dbReference type="GO" id="GO:0005524">
    <property type="term" value="F:ATP binding"/>
    <property type="evidence" value="ECO:0007669"/>
    <property type="project" value="UniProtKB-KW"/>
</dbReference>
<feature type="non-terminal residue" evidence="5">
    <location>
        <position position="1"/>
    </location>
</feature>
<dbReference type="PROSITE" id="PS50975">
    <property type="entry name" value="ATP_GRASP"/>
    <property type="match status" value="1"/>
</dbReference>
<dbReference type="GO" id="GO:0046872">
    <property type="term" value="F:metal ion binding"/>
    <property type="evidence" value="ECO:0007669"/>
    <property type="project" value="InterPro"/>
</dbReference>
<name>W1XBE2_9ZZZZ</name>
<keyword evidence="3" id="KW-0067">ATP-binding</keyword>
<sequence length="101" mass="11328">EEYGVKLFGPPLEAIKQAEDRELFKEAMKEINQPVPESDIFNDLEEAVAFANRIGYPIIIRPAYTLGGTGGGIAHNEDEMYEITRRGLKLSPIHQILAERS</sequence>
<dbReference type="Gene3D" id="3.30.470.20">
    <property type="entry name" value="ATP-grasp fold, B domain"/>
    <property type="match status" value="1"/>
</dbReference>
<dbReference type="PANTHER" id="PTHR11405">
    <property type="entry name" value="CARBAMOYLTRANSFERASE FAMILY MEMBER"/>
    <property type="match status" value="1"/>
</dbReference>
<feature type="non-terminal residue" evidence="5">
    <location>
        <position position="101"/>
    </location>
</feature>
<reference evidence="5" key="1">
    <citation type="submission" date="2013-12" db="EMBL/GenBank/DDBJ databases">
        <title>A Varibaculum cambriense genome reconstructed from a premature infant gut community with otherwise low bacterial novelty that shifts toward anaerobic metabolism during the third week of life.</title>
        <authorList>
            <person name="Brown C.T."/>
            <person name="Sharon I."/>
            <person name="Thomas B.C."/>
            <person name="Castelle C.J."/>
            <person name="Morowitz M.J."/>
            <person name="Banfield J.F."/>
        </authorList>
    </citation>
    <scope>NUCLEOTIDE SEQUENCE</scope>
</reference>
<dbReference type="PROSITE" id="PS00866">
    <property type="entry name" value="CPSASE_1"/>
    <property type="match status" value="1"/>
</dbReference>
<dbReference type="AlphaFoldDB" id="W1XBE2"/>
<keyword evidence="1" id="KW-0436">Ligase</keyword>
<proteinExistence type="predicted"/>
<comment type="caution">
    <text evidence="5">The sequence shown here is derived from an EMBL/GenBank/DDBJ whole genome shotgun (WGS) entry which is preliminary data.</text>
</comment>
<gene>
    <name evidence="5" type="ORF">Q604_UNBC16975G0001</name>
</gene>
<dbReference type="EMBL" id="AZMM01016975">
    <property type="protein sequence ID" value="ETJ27441.1"/>
    <property type="molecule type" value="Genomic_DNA"/>
</dbReference>
<dbReference type="GO" id="GO:0005737">
    <property type="term" value="C:cytoplasm"/>
    <property type="evidence" value="ECO:0007669"/>
    <property type="project" value="TreeGrafter"/>
</dbReference>
<dbReference type="GO" id="GO:0004088">
    <property type="term" value="F:carbamoyl-phosphate synthase (glutamine-hydrolyzing) activity"/>
    <property type="evidence" value="ECO:0007669"/>
    <property type="project" value="TreeGrafter"/>
</dbReference>
<evidence type="ECO:0000259" key="4">
    <source>
        <dbReference type="PROSITE" id="PS50975"/>
    </source>
</evidence>
<evidence type="ECO:0000256" key="2">
    <source>
        <dbReference type="ARBA" id="ARBA00022741"/>
    </source>
</evidence>